<dbReference type="FunFam" id="3.40.50.720:FF:000203">
    <property type="entry name" value="D-3-phosphoglycerate dehydrogenase (SerA)"/>
    <property type="match status" value="1"/>
</dbReference>
<evidence type="ECO:0000256" key="2">
    <source>
        <dbReference type="ARBA" id="ARBA00023002"/>
    </source>
</evidence>
<dbReference type="InterPro" id="IPR036291">
    <property type="entry name" value="NAD(P)-bd_dom_sf"/>
</dbReference>
<dbReference type="RefSeq" id="WP_106009561.1">
    <property type="nucleotide sequence ID" value="NZ_JALCPJ010000013.1"/>
</dbReference>
<keyword evidence="2 4" id="KW-0560">Oxidoreductase</keyword>
<dbReference type="CDD" id="cd12171">
    <property type="entry name" value="2-Hacid_dh_10"/>
    <property type="match status" value="1"/>
</dbReference>
<comment type="caution">
    <text evidence="6">The sequence shown here is derived from an EMBL/GenBank/DDBJ whole genome shotgun (WGS) entry which is preliminary data.</text>
</comment>
<dbReference type="InterPro" id="IPR050857">
    <property type="entry name" value="D-2-hydroxyacid_DH"/>
</dbReference>
<gene>
    <name evidence="6" type="primary">yoaD_2</name>
    <name evidence="6" type="ORF">CLLU_19720</name>
</gene>
<name>A0A2T0BMF0_9CLOT</name>
<evidence type="ECO:0000259" key="5">
    <source>
        <dbReference type="SMART" id="SM00997"/>
    </source>
</evidence>
<organism evidence="6 7">
    <name type="scientific">Clostridium luticellarii</name>
    <dbReference type="NCBI Taxonomy" id="1691940"/>
    <lineage>
        <taxon>Bacteria</taxon>
        <taxon>Bacillati</taxon>
        <taxon>Bacillota</taxon>
        <taxon>Clostridia</taxon>
        <taxon>Eubacteriales</taxon>
        <taxon>Clostridiaceae</taxon>
        <taxon>Clostridium</taxon>
    </lineage>
</organism>
<dbReference type="InterPro" id="IPR015878">
    <property type="entry name" value="Ado_hCys_hydrolase_NAD-bd"/>
</dbReference>
<keyword evidence="3" id="KW-0520">NAD</keyword>
<dbReference type="GO" id="GO:0016616">
    <property type="term" value="F:oxidoreductase activity, acting on the CH-OH group of donors, NAD or NADP as acceptor"/>
    <property type="evidence" value="ECO:0007669"/>
    <property type="project" value="InterPro"/>
</dbReference>
<dbReference type="Pfam" id="PF02826">
    <property type="entry name" value="2-Hacid_dh_C"/>
    <property type="match status" value="1"/>
</dbReference>
<accession>A0A2T0BMF0</accession>
<dbReference type="PANTHER" id="PTHR42789:SF1">
    <property type="entry name" value="D-ISOMER SPECIFIC 2-HYDROXYACID DEHYDROGENASE FAMILY PROTEIN (AFU_ORTHOLOGUE AFUA_6G10090)"/>
    <property type="match status" value="1"/>
</dbReference>
<dbReference type="InterPro" id="IPR006140">
    <property type="entry name" value="D-isomer_DH_NAD-bd"/>
</dbReference>
<dbReference type="EMBL" id="PVXP01000025">
    <property type="protein sequence ID" value="PRR85058.1"/>
    <property type="molecule type" value="Genomic_DNA"/>
</dbReference>
<dbReference type="EC" id="1.1.1.-" evidence="6"/>
<evidence type="ECO:0000256" key="3">
    <source>
        <dbReference type="ARBA" id="ARBA00023027"/>
    </source>
</evidence>
<protein>
    <submittedName>
        <fullName evidence="6">Putative 2-hydroxyacid dehydrogenase YoaD</fullName>
        <ecNumber evidence="6">1.1.1.-</ecNumber>
    </submittedName>
</protein>
<dbReference type="InterPro" id="IPR006139">
    <property type="entry name" value="D-isomer_2_OHA_DH_cat_dom"/>
</dbReference>
<sequence>MKFLVIGDPMLSSKTLSAAVHEIFGSNAEVKEVNWKPKSEEEFWYLRSQVEKLGPGAGKPPEELNEAVEDADVIVTHHTPVSEKLINASNASYIGVCRGGVENVDVKAAAKKGIKVMRTMGRNAEAVSDFTIALMLAQLRNVAKGHEALIKGEWKKKYANSGFMGDMAGKTVGLIGFGYIGKLVAKKLSGFDVNLIVYDPFINEDVLKEYNAKVASLEELCSQSDIISIHARLSQETKGLIGKKEISSMKSTAYLVNTARAGLIDEAALMDALENHKIGGAALDVFWTEPLQEDHPLHKMDNVTITPHLAGATNDTFNKTPYLLLRELKKYLDTHEESKWFIK</sequence>
<comment type="similarity">
    <text evidence="1 4">Belongs to the D-isomer specific 2-hydroxyacid dehydrogenase family.</text>
</comment>
<dbReference type="Pfam" id="PF00389">
    <property type="entry name" value="2-Hacid_dh"/>
    <property type="match status" value="1"/>
</dbReference>
<dbReference type="SUPFAM" id="SSF51735">
    <property type="entry name" value="NAD(P)-binding Rossmann-fold domains"/>
    <property type="match status" value="1"/>
</dbReference>
<dbReference type="AlphaFoldDB" id="A0A2T0BMF0"/>
<feature type="domain" description="S-adenosyl-L-homocysteine hydrolase NAD binding" evidence="5">
    <location>
        <begin position="156"/>
        <end position="314"/>
    </location>
</feature>
<reference evidence="6 7" key="1">
    <citation type="submission" date="2018-03" db="EMBL/GenBank/DDBJ databases">
        <title>Genome sequence of Clostridium luticellarii DSM 29923.</title>
        <authorList>
            <person name="Poehlein A."/>
            <person name="Daniel R."/>
        </authorList>
    </citation>
    <scope>NUCLEOTIDE SEQUENCE [LARGE SCALE GENOMIC DNA]</scope>
    <source>
        <strain evidence="6 7">DSM 29923</strain>
    </source>
</reference>
<proteinExistence type="inferred from homology"/>
<dbReference type="OrthoDB" id="9805416at2"/>
<dbReference type="PANTHER" id="PTHR42789">
    <property type="entry name" value="D-ISOMER SPECIFIC 2-HYDROXYACID DEHYDROGENASE FAMILY PROTEIN (AFU_ORTHOLOGUE AFUA_6G10090)"/>
    <property type="match status" value="1"/>
</dbReference>
<dbReference type="GO" id="GO:0051287">
    <property type="term" value="F:NAD binding"/>
    <property type="evidence" value="ECO:0007669"/>
    <property type="project" value="InterPro"/>
</dbReference>
<dbReference type="Gene3D" id="3.40.50.720">
    <property type="entry name" value="NAD(P)-binding Rossmann-like Domain"/>
    <property type="match status" value="2"/>
</dbReference>
<dbReference type="SUPFAM" id="SSF52283">
    <property type="entry name" value="Formate/glycerate dehydrogenase catalytic domain-like"/>
    <property type="match status" value="1"/>
</dbReference>
<evidence type="ECO:0000313" key="7">
    <source>
        <dbReference type="Proteomes" id="UP000237798"/>
    </source>
</evidence>
<keyword evidence="7" id="KW-1185">Reference proteome</keyword>
<evidence type="ECO:0000256" key="1">
    <source>
        <dbReference type="ARBA" id="ARBA00005854"/>
    </source>
</evidence>
<dbReference type="Proteomes" id="UP000237798">
    <property type="component" value="Unassembled WGS sequence"/>
</dbReference>
<dbReference type="SMART" id="SM00997">
    <property type="entry name" value="AdoHcyase_NAD"/>
    <property type="match status" value="1"/>
</dbReference>
<evidence type="ECO:0000313" key="6">
    <source>
        <dbReference type="EMBL" id="PRR85058.1"/>
    </source>
</evidence>
<evidence type="ECO:0000256" key="4">
    <source>
        <dbReference type="RuleBase" id="RU003719"/>
    </source>
</evidence>